<dbReference type="InterPro" id="IPR037066">
    <property type="entry name" value="Plug_dom_sf"/>
</dbReference>
<dbReference type="FunFam" id="2.170.130.10:FF:000008">
    <property type="entry name" value="SusC/RagA family TonB-linked outer membrane protein"/>
    <property type="match status" value="1"/>
</dbReference>
<dbReference type="Pfam" id="PF07715">
    <property type="entry name" value="Plug"/>
    <property type="match status" value="1"/>
</dbReference>
<dbReference type="OrthoDB" id="9768177at2"/>
<keyword evidence="10" id="KW-0675">Receptor</keyword>
<dbReference type="InterPro" id="IPR023996">
    <property type="entry name" value="TonB-dep_OMP_SusC/RagA"/>
</dbReference>
<evidence type="ECO:0000256" key="5">
    <source>
        <dbReference type="ARBA" id="ARBA00023136"/>
    </source>
</evidence>
<comment type="caution">
    <text evidence="10">The sequence shown here is derived from an EMBL/GenBank/DDBJ whole genome shotgun (WGS) entry which is preliminary data.</text>
</comment>
<dbReference type="SUPFAM" id="SSF49464">
    <property type="entry name" value="Carboxypeptidase regulatory domain-like"/>
    <property type="match status" value="1"/>
</dbReference>
<reference evidence="10 11" key="1">
    <citation type="submission" date="2018-04" db="EMBL/GenBank/DDBJ databases">
        <title>Adhaeribacter sp. HMF7616 genome sequencing and assembly.</title>
        <authorList>
            <person name="Kang H."/>
            <person name="Kang J."/>
            <person name="Cha I."/>
            <person name="Kim H."/>
            <person name="Joh K."/>
        </authorList>
    </citation>
    <scope>NUCLEOTIDE SEQUENCE [LARGE SCALE GENOMIC DNA]</scope>
    <source>
        <strain evidence="10 11">HMF7616</strain>
    </source>
</reference>
<evidence type="ECO:0000259" key="9">
    <source>
        <dbReference type="Pfam" id="PF07715"/>
    </source>
</evidence>
<dbReference type="InterPro" id="IPR023997">
    <property type="entry name" value="TonB-dep_OMP_SusC/RagA_CS"/>
</dbReference>
<keyword evidence="4 7" id="KW-0812">Transmembrane</keyword>
<dbReference type="Proteomes" id="UP000253919">
    <property type="component" value="Unassembled WGS sequence"/>
</dbReference>
<dbReference type="InterPro" id="IPR008969">
    <property type="entry name" value="CarboxyPept-like_regulatory"/>
</dbReference>
<keyword evidence="2 7" id="KW-0813">Transport</keyword>
<accession>A0A369QBR9</accession>
<proteinExistence type="inferred from homology"/>
<evidence type="ECO:0000313" key="11">
    <source>
        <dbReference type="Proteomes" id="UP000253919"/>
    </source>
</evidence>
<keyword evidence="11" id="KW-1185">Reference proteome</keyword>
<dbReference type="AlphaFoldDB" id="A0A369QBR9"/>
<keyword evidence="6 7" id="KW-0998">Cell outer membrane</keyword>
<name>A0A369QBR9_9BACT</name>
<organism evidence="10 11">
    <name type="scientific">Adhaeribacter pallidiroseus</name>
    <dbReference type="NCBI Taxonomy" id="2072847"/>
    <lineage>
        <taxon>Bacteria</taxon>
        <taxon>Pseudomonadati</taxon>
        <taxon>Bacteroidota</taxon>
        <taxon>Cytophagia</taxon>
        <taxon>Cytophagales</taxon>
        <taxon>Hymenobacteraceae</taxon>
        <taxon>Adhaeribacter</taxon>
    </lineage>
</organism>
<dbReference type="EMBL" id="QASA01000001">
    <property type="protein sequence ID" value="RDC61790.1"/>
    <property type="molecule type" value="Genomic_DNA"/>
</dbReference>
<dbReference type="Gene3D" id="2.40.170.20">
    <property type="entry name" value="TonB-dependent receptor, beta-barrel domain"/>
    <property type="match status" value="1"/>
</dbReference>
<feature type="domain" description="TonB-dependent receptor plug" evidence="9">
    <location>
        <begin position="258"/>
        <end position="363"/>
    </location>
</feature>
<evidence type="ECO:0000256" key="7">
    <source>
        <dbReference type="PROSITE-ProRule" id="PRU01360"/>
    </source>
</evidence>
<dbReference type="NCBIfam" id="TIGR04056">
    <property type="entry name" value="OMP_RagA_SusC"/>
    <property type="match status" value="1"/>
</dbReference>
<keyword evidence="8" id="KW-0732">Signal</keyword>
<dbReference type="RefSeq" id="WP_115371333.1">
    <property type="nucleotide sequence ID" value="NZ_QASA01000001.1"/>
</dbReference>
<evidence type="ECO:0000313" key="10">
    <source>
        <dbReference type="EMBL" id="RDC61790.1"/>
    </source>
</evidence>
<dbReference type="SUPFAM" id="SSF56935">
    <property type="entry name" value="Porins"/>
    <property type="match status" value="1"/>
</dbReference>
<comment type="similarity">
    <text evidence="7">Belongs to the TonB-dependent receptor family.</text>
</comment>
<evidence type="ECO:0000256" key="4">
    <source>
        <dbReference type="ARBA" id="ARBA00022692"/>
    </source>
</evidence>
<comment type="subcellular location">
    <subcellularLocation>
        <location evidence="1 7">Cell outer membrane</location>
        <topology evidence="1 7">Multi-pass membrane protein</topology>
    </subcellularLocation>
</comment>
<evidence type="ECO:0000256" key="1">
    <source>
        <dbReference type="ARBA" id="ARBA00004571"/>
    </source>
</evidence>
<dbReference type="GO" id="GO:0009279">
    <property type="term" value="C:cell outer membrane"/>
    <property type="evidence" value="ECO:0007669"/>
    <property type="project" value="UniProtKB-SubCell"/>
</dbReference>
<dbReference type="NCBIfam" id="TIGR04057">
    <property type="entry name" value="SusC_RagA_signa"/>
    <property type="match status" value="1"/>
</dbReference>
<dbReference type="PROSITE" id="PS52016">
    <property type="entry name" value="TONB_DEPENDENT_REC_3"/>
    <property type="match status" value="1"/>
</dbReference>
<dbReference type="InterPro" id="IPR012910">
    <property type="entry name" value="Plug_dom"/>
</dbReference>
<dbReference type="Gene3D" id="2.170.130.10">
    <property type="entry name" value="TonB-dependent receptor, plug domain"/>
    <property type="match status" value="1"/>
</dbReference>
<dbReference type="Gene3D" id="2.60.40.1120">
    <property type="entry name" value="Carboxypeptidase-like, regulatory domain"/>
    <property type="match status" value="1"/>
</dbReference>
<dbReference type="InterPro" id="IPR039426">
    <property type="entry name" value="TonB-dep_rcpt-like"/>
</dbReference>
<evidence type="ECO:0000256" key="8">
    <source>
        <dbReference type="SAM" id="SignalP"/>
    </source>
</evidence>
<keyword evidence="3 7" id="KW-1134">Transmembrane beta strand</keyword>
<feature type="signal peptide" evidence="8">
    <location>
        <begin position="1"/>
        <end position="27"/>
    </location>
</feature>
<dbReference type="Pfam" id="PF13715">
    <property type="entry name" value="CarbopepD_reg_2"/>
    <property type="match status" value="1"/>
</dbReference>
<evidence type="ECO:0000256" key="2">
    <source>
        <dbReference type="ARBA" id="ARBA00022448"/>
    </source>
</evidence>
<evidence type="ECO:0000256" key="6">
    <source>
        <dbReference type="ARBA" id="ARBA00023237"/>
    </source>
</evidence>
<feature type="chain" id="PRO_5016885114" evidence="8">
    <location>
        <begin position="28"/>
        <end position="1199"/>
    </location>
</feature>
<sequence>MITKKKKVLLRNAFLLACLATMPEVYAQDLLLANNQQSKTQATHTASKKVLLAQVLQDLQHQYHVSFLYETQNLEGKLVAAYLTPTGKIEQDLDKLLANVNLRFAKINERTFAILPDTKTAEISLPSAFRPLTSPNETAEQGSGLAWLASSRPEILPNYVATKAPEWQITGKVTGANGEGLPGVTVLLKGTTTGSTSGPDGTYTLNIPEQAGTLVFSFIGYTTKELPVSGSGPVNVTLSEDTQALEEVVVVGYGTQKKEAVTGAITSVGAKQIAEIPVPNVQQAMQGRAAGVMVINQGSPGTAPNVRIRGIGSISFGTEPLYVVDGVPTGGLNNIDPKDIQSVDVLKDAAATAVYGSRAANGVVIITTKNGGRDGKFRVNLDSNVGVQNAYKMYDLLNTEQYVQYGTTLTRNNSATAGLPPRFDQLGQTIPGTNQTYGQTNTNWMEELFQPGLLTQHNLSLSGGTEKSQFYTSAGYYKQEGTMIGLGFDRYNARINSTHKISNFVTVGQTLTAGYNQQDYDNSAQRSRIVNAIRMVPYLPVTNPLVNSGYREIDGADSNDPDNPVRLSLLNTAERRNTNIIGNINVELRFTNWLRFKTIGGVDYFNNLDFQRQPQFSSGSKSNASLILQNNRNTGRTLLTTNQLTFDKTFGDHYVNAIAVYERQGNKSLQENITGNQPNNTFETLYNATQQVTNFQRFETLLISYLTRLNYEYKAKYLVSASFRRDGFSVFAPGNKWGNFPGASVGWRVTEEPFMKGLTTLSELKLRASYGSVGFNNIGAYPWQANALVNNANYQFGGTSPVNSSYYNGISNTQLGWEITRMVNYGVDFGFLNNRVTFSAEYFDRTTTDDNRLILQVPTAPSFGFTGATVAQNVGKMKNSGVEFQLGYNESDKAFKWSVNANASVIKNKVVEMSPALPFLDAGANQDFGNTDFTRTAPGEPIQSFYGWVIDGIYQSQDEVNADNVKPTTDARATAQVLNPNITADQLNGIKGYRQNERTSAGDFKYRDLNGDGKIDNNDRTFLGSPWPTFQYGLNASANYRNFDLSLFLQGVIGNKIYNATRVQLEGGQRLFNAGTAVLNAWTPTNTNTDVPRMIASDPNGNNRTSGRFLEDGSYARLKNISLGYTIPQAALSSFSNGKIGGIRIYVQATNLFTITDYSGLDPEVGALQGQGATLLTNGVDFGQYPQPRSFVGGLQITL</sequence>
<protein>
    <submittedName>
        <fullName evidence="10">TonB-dependent receptor SusC</fullName>
    </submittedName>
</protein>
<keyword evidence="5 7" id="KW-0472">Membrane</keyword>
<gene>
    <name evidence="10" type="ORF">AHMF7616_00379</name>
</gene>
<dbReference type="InterPro" id="IPR036942">
    <property type="entry name" value="Beta-barrel_TonB_sf"/>
</dbReference>
<evidence type="ECO:0000256" key="3">
    <source>
        <dbReference type="ARBA" id="ARBA00022452"/>
    </source>
</evidence>